<dbReference type="Proteomes" id="UP001331761">
    <property type="component" value="Unassembled WGS sequence"/>
</dbReference>
<keyword evidence="2" id="KW-0812">Transmembrane</keyword>
<gene>
    <name evidence="8" type="ORF">GCK32_008694</name>
</gene>
<evidence type="ECO:0000256" key="3">
    <source>
        <dbReference type="ARBA" id="ARBA00022737"/>
    </source>
</evidence>
<dbReference type="InterPro" id="IPR000008">
    <property type="entry name" value="C2_dom"/>
</dbReference>
<keyword evidence="3" id="KW-0677">Repeat</keyword>
<reference evidence="8 9" key="1">
    <citation type="submission" date="2019-10" db="EMBL/GenBank/DDBJ databases">
        <title>Assembly and Annotation for the nematode Trichostrongylus colubriformis.</title>
        <authorList>
            <person name="Martin J."/>
        </authorList>
    </citation>
    <scope>NUCLEOTIDE SEQUENCE [LARGE SCALE GENOMIC DNA]</scope>
    <source>
        <strain evidence="8">G859</strain>
        <tissue evidence="8">Whole worm</tissue>
    </source>
</reference>
<dbReference type="GO" id="GO:0061025">
    <property type="term" value="P:membrane fusion"/>
    <property type="evidence" value="ECO:0007669"/>
    <property type="project" value="TreeGrafter"/>
</dbReference>
<dbReference type="PANTHER" id="PTHR12546:SF33">
    <property type="entry name" value="SPERM VESICLE FUSION PROTEIN FER-1"/>
    <property type="match status" value="1"/>
</dbReference>
<accession>A0AAN8FP22</accession>
<keyword evidence="4" id="KW-1133">Transmembrane helix</keyword>
<evidence type="ECO:0000313" key="8">
    <source>
        <dbReference type="EMBL" id="KAK5973555.1"/>
    </source>
</evidence>
<name>A0AAN8FP22_TRICO</name>
<dbReference type="InterPro" id="IPR035892">
    <property type="entry name" value="C2_domain_sf"/>
</dbReference>
<dbReference type="EMBL" id="WIXE01015351">
    <property type="protein sequence ID" value="KAK5973555.1"/>
    <property type="molecule type" value="Genomic_DNA"/>
</dbReference>
<comment type="caution">
    <text evidence="8">The sequence shown here is derived from an EMBL/GenBank/DDBJ whole genome shotgun (WGS) entry which is preliminary data.</text>
</comment>
<dbReference type="SMART" id="SM01202">
    <property type="entry name" value="FerI"/>
    <property type="match status" value="1"/>
</dbReference>
<dbReference type="Pfam" id="PF00168">
    <property type="entry name" value="C2"/>
    <property type="match status" value="2"/>
</dbReference>
<dbReference type="PROSITE" id="PS50004">
    <property type="entry name" value="C2"/>
    <property type="match status" value="1"/>
</dbReference>
<dbReference type="InterPro" id="IPR012968">
    <property type="entry name" value="FerIin_dom"/>
</dbReference>
<dbReference type="AlphaFoldDB" id="A0AAN8FP22"/>
<sequence length="609" mass="69029">MRKVRSKIGMSLLKGLSSSHDEEYDEPEEATERGNTKRGRRGKGAGQSKHSESSSGNSNAGNSTKSDEEEDEEEEEDPVAAAKLHYGKADKNFGSETFVDTDKPKTWHVLLRVIEGRDLKTGAMRVRAYLEGLQKCTRVSAQGTPSWKQNLVFMLKDMSLQNLATQHLDIKVTRAKRFSEKVKGEFCCPMAAVIHSPGKAVISKWIALSAPFDEEDDEGVHENCGFLKVSIAVFSMTDSPPRMNDDLDSEEIWSGAQLEELSLRVRLFRLHQLADEIHQEVANNRGKPLKFAIGVSLGAETAETSAEEKTMYNMGEIMTDAVRFNQDLLIPMLWPTVISKIIFRLYMSKGKARRCLGQASIPMRLIYEPGNQGFMPTYGPCFLNFFGHEKLKRFKLKKRKEKNVMDEEGSKYLARLLVAVDCVEYVGESVQRTDLPRDREHEMYFIPRIYEVHETTTTWQLRCYFLWAKDLLPVVKNSARAFVRATFLTKAKQTLVVEDSQNPVWNETLIFDRVLIPGGKRQISVNPPTVLVETRGEQKNGSEIFLGRFEVSPTVICTATDSRARPKWNTLLFQFGRSRGAILACFELFCEDKSTRDCLPLLPIRKAVE</sequence>
<evidence type="ECO:0000256" key="4">
    <source>
        <dbReference type="ARBA" id="ARBA00022989"/>
    </source>
</evidence>
<feature type="domain" description="C2" evidence="7">
    <location>
        <begin position="439"/>
        <end position="569"/>
    </location>
</feature>
<dbReference type="GO" id="GO:0007009">
    <property type="term" value="P:plasma membrane organization"/>
    <property type="evidence" value="ECO:0007669"/>
    <property type="project" value="TreeGrafter"/>
</dbReference>
<dbReference type="InterPro" id="IPR037721">
    <property type="entry name" value="Ferlin"/>
</dbReference>
<protein>
    <recommendedName>
        <fullName evidence="7">C2 domain-containing protein</fullName>
    </recommendedName>
</protein>
<keyword evidence="5" id="KW-0472">Membrane</keyword>
<evidence type="ECO:0000256" key="6">
    <source>
        <dbReference type="SAM" id="MobiDB-lite"/>
    </source>
</evidence>
<dbReference type="Gene3D" id="2.60.40.150">
    <property type="entry name" value="C2 domain"/>
    <property type="match status" value="1"/>
</dbReference>
<comment type="subcellular location">
    <subcellularLocation>
        <location evidence="1">Membrane</location>
        <topology evidence="1">Single-pass membrane protein</topology>
    </subcellularLocation>
</comment>
<evidence type="ECO:0000259" key="7">
    <source>
        <dbReference type="PROSITE" id="PS50004"/>
    </source>
</evidence>
<evidence type="ECO:0000256" key="5">
    <source>
        <dbReference type="ARBA" id="ARBA00023136"/>
    </source>
</evidence>
<dbReference type="PANTHER" id="PTHR12546">
    <property type="entry name" value="FER-1-LIKE"/>
    <property type="match status" value="1"/>
</dbReference>
<organism evidence="8 9">
    <name type="scientific">Trichostrongylus colubriformis</name>
    <name type="common">Black scour worm</name>
    <dbReference type="NCBI Taxonomy" id="6319"/>
    <lineage>
        <taxon>Eukaryota</taxon>
        <taxon>Metazoa</taxon>
        <taxon>Ecdysozoa</taxon>
        <taxon>Nematoda</taxon>
        <taxon>Chromadorea</taxon>
        <taxon>Rhabditida</taxon>
        <taxon>Rhabditina</taxon>
        <taxon>Rhabditomorpha</taxon>
        <taxon>Strongyloidea</taxon>
        <taxon>Trichostrongylidae</taxon>
        <taxon>Trichostrongylus</taxon>
    </lineage>
</organism>
<proteinExistence type="predicted"/>
<evidence type="ECO:0000256" key="1">
    <source>
        <dbReference type="ARBA" id="ARBA00004167"/>
    </source>
</evidence>
<evidence type="ECO:0000313" key="9">
    <source>
        <dbReference type="Proteomes" id="UP001331761"/>
    </source>
</evidence>
<dbReference type="SMART" id="SM00239">
    <property type="entry name" value="C2"/>
    <property type="match status" value="2"/>
</dbReference>
<feature type="compositionally biased region" description="Acidic residues" evidence="6">
    <location>
        <begin position="67"/>
        <end position="78"/>
    </location>
</feature>
<feature type="region of interest" description="Disordered" evidence="6">
    <location>
        <begin position="1"/>
        <end position="79"/>
    </location>
</feature>
<feature type="compositionally biased region" description="Low complexity" evidence="6">
    <location>
        <begin position="53"/>
        <end position="64"/>
    </location>
</feature>
<evidence type="ECO:0000256" key="2">
    <source>
        <dbReference type="ARBA" id="ARBA00022692"/>
    </source>
</evidence>
<dbReference type="GO" id="GO:0016020">
    <property type="term" value="C:membrane"/>
    <property type="evidence" value="ECO:0007669"/>
    <property type="project" value="UniProtKB-SubCell"/>
</dbReference>
<dbReference type="SUPFAM" id="SSF49562">
    <property type="entry name" value="C2 domain (Calcium/lipid-binding domain, CaLB)"/>
    <property type="match status" value="2"/>
</dbReference>
<keyword evidence="9" id="KW-1185">Reference proteome</keyword>